<dbReference type="AlphaFoldDB" id="A0A4Y2A755"/>
<evidence type="ECO:0000313" key="1">
    <source>
        <dbReference type="EMBL" id="GBL74754.1"/>
    </source>
</evidence>
<sequence>MENDVLFTNIQERRNTGNRKNTALAQTNNKRKQKVTNINSNSTNSSAQRLAADQLALRTGLQRYSPHTEDVPNDQTRSSSIRTLRMEISGKIRISAPMRDIVNILVFLSIFVLSTKSPNLSSSCQNGRQDRG</sequence>
<gene>
    <name evidence="1" type="ORF">AVEN_243622_1</name>
</gene>
<protein>
    <submittedName>
        <fullName evidence="1">Uncharacterized protein</fullName>
    </submittedName>
</protein>
<dbReference type="Proteomes" id="UP000499080">
    <property type="component" value="Unassembled WGS sequence"/>
</dbReference>
<name>A0A4Y2A755_ARAVE</name>
<organism evidence="1 2">
    <name type="scientific">Araneus ventricosus</name>
    <name type="common">Orbweaver spider</name>
    <name type="synonym">Epeira ventricosa</name>
    <dbReference type="NCBI Taxonomy" id="182803"/>
    <lineage>
        <taxon>Eukaryota</taxon>
        <taxon>Metazoa</taxon>
        <taxon>Ecdysozoa</taxon>
        <taxon>Arthropoda</taxon>
        <taxon>Chelicerata</taxon>
        <taxon>Arachnida</taxon>
        <taxon>Araneae</taxon>
        <taxon>Araneomorphae</taxon>
        <taxon>Entelegynae</taxon>
        <taxon>Araneoidea</taxon>
        <taxon>Araneidae</taxon>
        <taxon>Araneus</taxon>
    </lineage>
</organism>
<dbReference type="EMBL" id="BGPR01000006">
    <property type="protein sequence ID" value="GBL74754.1"/>
    <property type="molecule type" value="Genomic_DNA"/>
</dbReference>
<evidence type="ECO:0000313" key="2">
    <source>
        <dbReference type="Proteomes" id="UP000499080"/>
    </source>
</evidence>
<reference evidence="1 2" key="1">
    <citation type="journal article" date="2019" name="Sci. Rep.">
        <title>Orb-weaving spider Araneus ventricosus genome elucidates the spidroin gene catalogue.</title>
        <authorList>
            <person name="Kono N."/>
            <person name="Nakamura H."/>
            <person name="Ohtoshi R."/>
            <person name="Moran D.A.P."/>
            <person name="Shinohara A."/>
            <person name="Yoshida Y."/>
            <person name="Fujiwara M."/>
            <person name="Mori M."/>
            <person name="Tomita M."/>
            <person name="Arakawa K."/>
        </authorList>
    </citation>
    <scope>NUCLEOTIDE SEQUENCE [LARGE SCALE GENOMIC DNA]</scope>
</reference>
<keyword evidence="2" id="KW-1185">Reference proteome</keyword>
<accession>A0A4Y2A755</accession>
<proteinExistence type="predicted"/>
<comment type="caution">
    <text evidence="1">The sequence shown here is derived from an EMBL/GenBank/DDBJ whole genome shotgun (WGS) entry which is preliminary data.</text>
</comment>